<name>A0A5A7QDV8_STRAF</name>
<organism evidence="1 2">
    <name type="scientific">Striga asiatica</name>
    <name type="common">Asiatic witchweed</name>
    <name type="synonym">Buchnera asiatica</name>
    <dbReference type="NCBI Taxonomy" id="4170"/>
    <lineage>
        <taxon>Eukaryota</taxon>
        <taxon>Viridiplantae</taxon>
        <taxon>Streptophyta</taxon>
        <taxon>Embryophyta</taxon>
        <taxon>Tracheophyta</taxon>
        <taxon>Spermatophyta</taxon>
        <taxon>Magnoliopsida</taxon>
        <taxon>eudicotyledons</taxon>
        <taxon>Gunneridae</taxon>
        <taxon>Pentapetalae</taxon>
        <taxon>asterids</taxon>
        <taxon>lamiids</taxon>
        <taxon>Lamiales</taxon>
        <taxon>Orobanchaceae</taxon>
        <taxon>Buchnereae</taxon>
        <taxon>Striga</taxon>
    </lineage>
</organism>
<gene>
    <name evidence="1" type="ORF">STAS_20353</name>
</gene>
<keyword evidence="1" id="KW-0418">Kinase</keyword>
<dbReference type="Proteomes" id="UP000325081">
    <property type="component" value="Unassembled WGS sequence"/>
</dbReference>
<accession>A0A5A7QDV8</accession>
<keyword evidence="1" id="KW-0808">Transferase</keyword>
<proteinExistence type="predicted"/>
<comment type="caution">
    <text evidence="1">The sequence shown here is derived from an EMBL/GenBank/DDBJ whole genome shotgun (WGS) entry which is preliminary data.</text>
</comment>
<evidence type="ECO:0000313" key="1">
    <source>
        <dbReference type="EMBL" id="GER43503.1"/>
    </source>
</evidence>
<evidence type="ECO:0000313" key="2">
    <source>
        <dbReference type="Proteomes" id="UP000325081"/>
    </source>
</evidence>
<sequence>MRALLHQNYDAQRQPETGQQWQKNEKTKLELRASMATGFPSSGAQLSEKGVLALSISHAQKPQFQAEVSLSGSIQKKREILGNLVGCPDIIRCFDEETTVGANGAIVYNLLLEYGAAGTLAGRIRESNGGRGRL</sequence>
<dbReference type="GO" id="GO:0016301">
    <property type="term" value="F:kinase activity"/>
    <property type="evidence" value="ECO:0007669"/>
    <property type="project" value="UniProtKB-KW"/>
</dbReference>
<dbReference type="AlphaFoldDB" id="A0A5A7QDV8"/>
<protein>
    <submittedName>
        <fullName evidence="1">Protein kinase superfamily protein</fullName>
    </submittedName>
</protein>
<keyword evidence="2" id="KW-1185">Reference proteome</keyword>
<dbReference type="OrthoDB" id="10603664at2759"/>
<dbReference type="EMBL" id="BKCP01006626">
    <property type="protein sequence ID" value="GER43503.1"/>
    <property type="molecule type" value="Genomic_DNA"/>
</dbReference>
<reference evidence="2" key="1">
    <citation type="journal article" date="2019" name="Curr. Biol.">
        <title>Genome Sequence of Striga asiatica Provides Insight into the Evolution of Plant Parasitism.</title>
        <authorList>
            <person name="Yoshida S."/>
            <person name="Kim S."/>
            <person name="Wafula E.K."/>
            <person name="Tanskanen J."/>
            <person name="Kim Y.M."/>
            <person name="Honaas L."/>
            <person name="Yang Z."/>
            <person name="Spallek T."/>
            <person name="Conn C.E."/>
            <person name="Ichihashi Y."/>
            <person name="Cheong K."/>
            <person name="Cui S."/>
            <person name="Der J.P."/>
            <person name="Gundlach H."/>
            <person name="Jiao Y."/>
            <person name="Hori C."/>
            <person name="Ishida J.K."/>
            <person name="Kasahara H."/>
            <person name="Kiba T."/>
            <person name="Kim M.S."/>
            <person name="Koo N."/>
            <person name="Laohavisit A."/>
            <person name="Lee Y.H."/>
            <person name="Lumba S."/>
            <person name="McCourt P."/>
            <person name="Mortimer J.C."/>
            <person name="Mutuku J.M."/>
            <person name="Nomura T."/>
            <person name="Sasaki-Sekimoto Y."/>
            <person name="Seto Y."/>
            <person name="Wang Y."/>
            <person name="Wakatake T."/>
            <person name="Sakakibara H."/>
            <person name="Demura T."/>
            <person name="Yamaguchi S."/>
            <person name="Yoneyama K."/>
            <person name="Manabe R.I."/>
            <person name="Nelson D.C."/>
            <person name="Schulman A.H."/>
            <person name="Timko M.P."/>
            <person name="dePamphilis C.W."/>
            <person name="Choi D."/>
            <person name="Shirasu K."/>
        </authorList>
    </citation>
    <scope>NUCLEOTIDE SEQUENCE [LARGE SCALE GENOMIC DNA]</scope>
    <source>
        <strain evidence="2">cv. UVA1</strain>
    </source>
</reference>